<name>A0A8G2BXQ8_9BACT</name>
<reference evidence="1 2" key="1">
    <citation type="submission" date="2016-10" db="EMBL/GenBank/DDBJ databases">
        <authorList>
            <person name="Varghese N."/>
            <person name="Submissions S."/>
        </authorList>
    </citation>
    <scope>NUCLEOTIDE SEQUENCE [LARGE SCALE GENOMIC DNA]</scope>
    <source>
        <strain evidence="1 2">DSM 29073</strain>
    </source>
</reference>
<proteinExistence type="predicted"/>
<evidence type="ECO:0000313" key="1">
    <source>
        <dbReference type="EMBL" id="SEG07827.1"/>
    </source>
</evidence>
<dbReference type="Proteomes" id="UP000236725">
    <property type="component" value="Unassembled WGS sequence"/>
</dbReference>
<dbReference type="AlphaFoldDB" id="A0A8G2BXQ8"/>
<gene>
    <name evidence="1" type="ORF">SAMN05444001_11436</name>
</gene>
<keyword evidence="2" id="KW-1185">Reference proteome</keyword>
<dbReference type="Pfam" id="PF16250">
    <property type="entry name" value="DUF4907"/>
    <property type="match status" value="1"/>
</dbReference>
<comment type="caution">
    <text evidence="1">The sequence shown here is derived from an EMBL/GenBank/DDBJ whole genome shotgun (WGS) entry which is preliminary data.</text>
</comment>
<evidence type="ECO:0008006" key="3">
    <source>
        <dbReference type="Google" id="ProtNLM"/>
    </source>
</evidence>
<organism evidence="1 2">
    <name type="scientific">Parabacteroides chinchillae</name>
    <dbReference type="NCBI Taxonomy" id="871327"/>
    <lineage>
        <taxon>Bacteria</taxon>
        <taxon>Pseudomonadati</taxon>
        <taxon>Bacteroidota</taxon>
        <taxon>Bacteroidia</taxon>
        <taxon>Bacteroidales</taxon>
        <taxon>Tannerellaceae</taxon>
        <taxon>Parabacteroides</taxon>
    </lineage>
</organism>
<accession>A0A8G2BXQ8</accession>
<dbReference type="InterPro" id="IPR032593">
    <property type="entry name" value="DUF4907"/>
</dbReference>
<protein>
    <recommendedName>
        <fullName evidence="3">DUF4907 domain-containing protein</fullName>
    </recommendedName>
</protein>
<sequence>MNMMMKIIRSRKTRLLTACMLLLPILFTLYYFRSGEMGSPDKRQLELQTFQLRDGWGYRIMMNRKMLIYQPTIPAIDTLMPFPDQASAHAIGSIVLERLNANRDFSITKGDIKARSHKH</sequence>
<evidence type="ECO:0000313" key="2">
    <source>
        <dbReference type="Proteomes" id="UP000236725"/>
    </source>
</evidence>
<dbReference type="EMBL" id="FNVS01000014">
    <property type="protein sequence ID" value="SEG07827.1"/>
    <property type="molecule type" value="Genomic_DNA"/>
</dbReference>